<dbReference type="PROSITE" id="PS51257">
    <property type="entry name" value="PROKAR_LIPOPROTEIN"/>
    <property type="match status" value="1"/>
</dbReference>
<evidence type="ECO:0000259" key="5">
    <source>
        <dbReference type="Pfam" id="PF13407"/>
    </source>
</evidence>
<feature type="compositionally biased region" description="Low complexity" evidence="3">
    <location>
        <begin position="27"/>
        <end position="38"/>
    </location>
</feature>
<protein>
    <submittedName>
        <fullName evidence="6">Substrate-binding domain-containing protein</fullName>
    </submittedName>
</protein>
<dbReference type="InterPro" id="IPR025997">
    <property type="entry name" value="SBP_2_dom"/>
</dbReference>
<accession>A0AAW5BV99</accession>
<gene>
    <name evidence="7" type="ORF">G5B36_06135</name>
    <name evidence="6" type="ORF">L0N08_22020</name>
</gene>
<dbReference type="Proteomes" id="UP001299608">
    <property type="component" value="Unassembled WGS sequence"/>
</dbReference>
<dbReference type="GO" id="GO:0030288">
    <property type="term" value="C:outer membrane-bounded periplasmic space"/>
    <property type="evidence" value="ECO:0007669"/>
    <property type="project" value="TreeGrafter"/>
</dbReference>
<evidence type="ECO:0000313" key="9">
    <source>
        <dbReference type="Proteomes" id="UP001299608"/>
    </source>
</evidence>
<feature type="domain" description="Periplasmic binding protein" evidence="5">
    <location>
        <begin position="83"/>
        <end position="334"/>
    </location>
</feature>
<sequence length="387" mass="41336">MRRSRLTALMTAMVLSMGVALTGCGSGAPAETGTAAATDKGTEKNAETSSKESSAADGTETSADAKPEARNVTPDKAREDLKIGVSFKTLQEERWVLELDTIEKVCEENGIECIYQISENDAQKQVGQIENMVEQGIDILLCQSNEKEAVSGALKSASDAGVLVVYYEKANGEAYCDISGGNDEYEIGTLITKTLADEGISGKVAFLYGDPAGGTGVYNFHDGMLDSLANNDLEVVGEQWVENWDPSKAMSYAENWISIYGDELSAIFCMNDGMATGVSKAIDQAGLTGKIKICGQDCDLVAVQRIIAGTQESTILKSGVTYPRLITEAAIAYRLGEMTAADFPATTENSEGEQVPFLSYAGVIITKDNIDAVIEEGVYTKEEIYGE</sequence>
<feature type="compositionally biased region" description="Basic and acidic residues" evidence="3">
    <location>
        <begin position="40"/>
        <end position="50"/>
    </location>
</feature>
<keyword evidence="8" id="KW-1185">Reference proteome</keyword>
<evidence type="ECO:0000256" key="1">
    <source>
        <dbReference type="ARBA" id="ARBA00004196"/>
    </source>
</evidence>
<dbReference type="InterPro" id="IPR050555">
    <property type="entry name" value="Bact_Solute-Bind_Prot2"/>
</dbReference>
<dbReference type="Pfam" id="PF13407">
    <property type="entry name" value="Peripla_BP_4"/>
    <property type="match status" value="1"/>
</dbReference>
<dbReference type="SUPFAM" id="SSF53822">
    <property type="entry name" value="Periplasmic binding protein-like I"/>
    <property type="match status" value="1"/>
</dbReference>
<keyword evidence="2 4" id="KW-0732">Signal</keyword>
<reference evidence="7" key="2">
    <citation type="submission" date="2020-02" db="EMBL/GenBank/DDBJ databases">
        <authorList>
            <person name="Littmann E."/>
            <person name="Sorbara M."/>
        </authorList>
    </citation>
    <scope>NUCLEOTIDE SEQUENCE</scope>
    <source>
        <strain evidence="7">MSK.1.17</strain>
    </source>
</reference>
<dbReference type="Proteomes" id="UP000669239">
    <property type="component" value="Unassembled WGS sequence"/>
</dbReference>
<proteinExistence type="predicted"/>
<name>A0AAW5BV99_9FIRM</name>
<comment type="caution">
    <text evidence="6">The sequence shown here is derived from an EMBL/GenBank/DDBJ whole genome shotgun (WGS) entry which is preliminary data.</text>
</comment>
<dbReference type="EMBL" id="JAKNGE010000032">
    <property type="protein sequence ID" value="MCG4748100.1"/>
    <property type="molecule type" value="Genomic_DNA"/>
</dbReference>
<evidence type="ECO:0000313" key="7">
    <source>
        <dbReference type="EMBL" id="NSJ48278.1"/>
    </source>
</evidence>
<dbReference type="RefSeq" id="WP_165641641.1">
    <property type="nucleotide sequence ID" value="NZ_JAAITT010000006.1"/>
</dbReference>
<dbReference type="GO" id="GO:0030246">
    <property type="term" value="F:carbohydrate binding"/>
    <property type="evidence" value="ECO:0007669"/>
    <property type="project" value="TreeGrafter"/>
</dbReference>
<feature type="region of interest" description="Disordered" evidence="3">
    <location>
        <begin position="27"/>
        <end position="77"/>
    </location>
</feature>
<evidence type="ECO:0000256" key="4">
    <source>
        <dbReference type="SAM" id="SignalP"/>
    </source>
</evidence>
<evidence type="ECO:0000256" key="2">
    <source>
        <dbReference type="ARBA" id="ARBA00022729"/>
    </source>
</evidence>
<dbReference type="AlphaFoldDB" id="A0AAW5BV99"/>
<reference evidence="7 8" key="1">
    <citation type="journal article" date="2020" name="Cell Host Microbe">
        <title>Functional and Genomic Variation between Human-Derived Isolates of Lachnospiraceae Reveals Inter- and Intra-Species Diversity.</title>
        <authorList>
            <person name="Sorbara M.T."/>
            <person name="Littmann E.R."/>
            <person name="Fontana E."/>
            <person name="Moody T.U."/>
            <person name="Kohout C.E."/>
            <person name="Gjonbalaj M."/>
            <person name="Eaton V."/>
            <person name="Seok R."/>
            <person name="Leiner I.M."/>
            <person name="Pamer E.G."/>
        </authorList>
    </citation>
    <scope>NUCLEOTIDE SEQUENCE [LARGE SCALE GENOMIC DNA]</scope>
    <source>
        <strain evidence="7 8">MSK.1.17</strain>
    </source>
</reference>
<feature type="chain" id="PRO_5043476090" evidence="4">
    <location>
        <begin position="31"/>
        <end position="387"/>
    </location>
</feature>
<evidence type="ECO:0000313" key="6">
    <source>
        <dbReference type="EMBL" id="MCG4748100.1"/>
    </source>
</evidence>
<evidence type="ECO:0000256" key="3">
    <source>
        <dbReference type="SAM" id="MobiDB-lite"/>
    </source>
</evidence>
<organism evidence="6 9">
    <name type="scientific">Enterocloster aldenensis</name>
    <dbReference type="NCBI Taxonomy" id="358742"/>
    <lineage>
        <taxon>Bacteria</taxon>
        <taxon>Bacillati</taxon>
        <taxon>Bacillota</taxon>
        <taxon>Clostridia</taxon>
        <taxon>Lachnospirales</taxon>
        <taxon>Lachnospiraceae</taxon>
        <taxon>Enterocloster</taxon>
    </lineage>
</organism>
<feature type="signal peptide" evidence="4">
    <location>
        <begin position="1"/>
        <end position="30"/>
    </location>
</feature>
<dbReference type="EMBL" id="JAAITT010000006">
    <property type="protein sequence ID" value="NSJ48278.1"/>
    <property type="molecule type" value="Genomic_DNA"/>
</dbReference>
<dbReference type="PANTHER" id="PTHR30036:SF1">
    <property type="entry name" value="D-XYLOSE-BINDING PERIPLASMIC PROTEIN"/>
    <property type="match status" value="1"/>
</dbReference>
<feature type="compositionally biased region" description="Basic and acidic residues" evidence="3">
    <location>
        <begin position="63"/>
        <end position="77"/>
    </location>
</feature>
<dbReference type="PANTHER" id="PTHR30036">
    <property type="entry name" value="D-XYLOSE-BINDING PERIPLASMIC PROTEIN"/>
    <property type="match status" value="1"/>
</dbReference>
<reference evidence="6" key="3">
    <citation type="submission" date="2022-01" db="EMBL/GenBank/DDBJ databases">
        <title>Collection of gut derived symbiotic bacterial strains cultured from healthy donors.</title>
        <authorList>
            <person name="Lin H."/>
            <person name="Kohout C."/>
            <person name="Waligurski E."/>
            <person name="Pamer E.G."/>
        </authorList>
    </citation>
    <scope>NUCLEOTIDE SEQUENCE</scope>
    <source>
        <strain evidence="6">DFI.6.55</strain>
    </source>
</reference>
<comment type="subcellular location">
    <subcellularLocation>
        <location evidence="1">Cell envelope</location>
    </subcellularLocation>
</comment>
<evidence type="ECO:0000313" key="8">
    <source>
        <dbReference type="Proteomes" id="UP000669239"/>
    </source>
</evidence>
<dbReference type="InterPro" id="IPR028082">
    <property type="entry name" value="Peripla_BP_I"/>
</dbReference>
<dbReference type="Gene3D" id="3.40.50.2300">
    <property type="match status" value="2"/>
</dbReference>